<proteinExistence type="predicted"/>
<gene>
    <name evidence="1" type="ORF">PK98_14480</name>
</gene>
<keyword evidence="2" id="KW-1185">Reference proteome</keyword>
<dbReference type="AlphaFoldDB" id="A0A0B2BRQ9"/>
<evidence type="ECO:0000313" key="2">
    <source>
        <dbReference type="Proteomes" id="UP000030988"/>
    </source>
</evidence>
<dbReference type="OrthoDB" id="7390680at2"/>
<protein>
    <submittedName>
        <fullName evidence="1">Inner membrane protein</fullName>
    </submittedName>
</protein>
<sequence>MVQSVAIGQFDLDVTLRDAALDPAISPTRRMIANASIGVETCDAFYSTCELLEALEAVLEVGGPKNKAKLATVLSNNCDDFQRCLYYCLAGRGIVQMLEDLEWLAGILKARGQIEGEEIRKHGRQPLPLVNPYVAAAPDALLVSASADFQEGPSWWFDPKLPGIITED</sequence>
<comment type="caution">
    <text evidence="1">The sequence shown here is derived from an EMBL/GenBank/DDBJ whole genome shotgun (WGS) entry which is preliminary data.</text>
</comment>
<organism evidence="1 2">
    <name type="scientific">Croceibacterium mercuriale</name>
    <dbReference type="NCBI Taxonomy" id="1572751"/>
    <lineage>
        <taxon>Bacteria</taxon>
        <taxon>Pseudomonadati</taxon>
        <taxon>Pseudomonadota</taxon>
        <taxon>Alphaproteobacteria</taxon>
        <taxon>Sphingomonadales</taxon>
        <taxon>Erythrobacteraceae</taxon>
        <taxon>Croceibacterium</taxon>
    </lineage>
</organism>
<accession>A0A0B2BRQ9</accession>
<dbReference type="EMBL" id="JTDN01000003">
    <property type="protein sequence ID" value="KHL24203.1"/>
    <property type="molecule type" value="Genomic_DNA"/>
</dbReference>
<reference evidence="1 2" key="1">
    <citation type="submission" date="2014-11" db="EMBL/GenBank/DDBJ databases">
        <title>Draft genome sequence of Kirrobacter mercurialis.</title>
        <authorList>
            <person name="Coil D.A."/>
            <person name="Eisen J.A."/>
        </authorList>
    </citation>
    <scope>NUCLEOTIDE SEQUENCE [LARGE SCALE GENOMIC DNA]</scope>
    <source>
        <strain evidence="1 2">Coronado</strain>
    </source>
</reference>
<evidence type="ECO:0000313" key="1">
    <source>
        <dbReference type="EMBL" id="KHL24203.1"/>
    </source>
</evidence>
<dbReference type="Proteomes" id="UP000030988">
    <property type="component" value="Unassembled WGS sequence"/>
</dbReference>
<name>A0A0B2BRQ9_9SPHN</name>